<keyword evidence="2 6" id="KW-0812">Transmembrane</keyword>
<feature type="transmembrane region" description="Helical" evidence="6">
    <location>
        <begin position="12"/>
        <end position="32"/>
    </location>
</feature>
<accession>A0ABY7SI85</accession>
<organism evidence="7 8">
    <name type="scientific">Paracoccus fistulariae</name>
    <dbReference type="NCBI Taxonomy" id="658446"/>
    <lineage>
        <taxon>Bacteria</taxon>
        <taxon>Pseudomonadati</taxon>
        <taxon>Pseudomonadota</taxon>
        <taxon>Alphaproteobacteria</taxon>
        <taxon>Rhodobacterales</taxon>
        <taxon>Paracoccaceae</taxon>
        <taxon>Paracoccus</taxon>
    </lineage>
</organism>
<evidence type="ECO:0000313" key="8">
    <source>
        <dbReference type="Proteomes" id="UP001219349"/>
    </source>
</evidence>
<dbReference type="SUPFAM" id="SSF74653">
    <property type="entry name" value="TolA/TonB C-terminal domain"/>
    <property type="match status" value="1"/>
</dbReference>
<dbReference type="Proteomes" id="UP001219349">
    <property type="component" value="Chromosome"/>
</dbReference>
<feature type="compositionally biased region" description="Basic and acidic residues" evidence="5">
    <location>
        <begin position="138"/>
        <end position="156"/>
    </location>
</feature>
<feature type="compositionally biased region" description="Pro residues" evidence="5">
    <location>
        <begin position="62"/>
        <end position="74"/>
    </location>
</feature>
<evidence type="ECO:0000256" key="3">
    <source>
        <dbReference type="ARBA" id="ARBA00022989"/>
    </source>
</evidence>
<comment type="subcellular location">
    <subcellularLocation>
        <location evidence="1">Membrane</location>
        <topology evidence="1">Single-pass membrane protein</topology>
    </subcellularLocation>
</comment>
<keyword evidence="8" id="KW-1185">Reference proteome</keyword>
<name>A0ABY7SI85_9RHOB</name>
<dbReference type="NCBIfam" id="TIGR01352">
    <property type="entry name" value="tonB_Cterm"/>
    <property type="match status" value="1"/>
</dbReference>
<proteinExistence type="predicted"/>
<feature type="compositionally biased region" description="Acidic residues" evidence="5">
    <location>
        <begin position="75"/>
        <end position="93"/>
    </location>
</feature>
<dbReference type="RefSeq" id="WP_271884264.1">
    <property type="nucleotide sequence ID" value="NZ_CP067136.1"/>
</dbReference>
<dbReference type="InterPro" id="IPR006260">
    <property type="entry name" value="TonB/TolA_C"/>
</dbReference>
<evidence type="ECO:0000313" key="7">
    <source>
        <dbReference type="EMBL" id="WCR06521.1"/>
    </source>
</evidence>
<evidence type="ECO:0000256" key="2">
    <source>
        <dbReference type="ARBA" id="ARBA00022692"/>
    </source>
</evidence>
<evidence type="ECO:0000256" key="4">
    <source>
        <dbReference type="ARBA" id="ARBA00023136"/>
    </source>
</evidence>
<feature type="compositionally biased region" description="Low complexity" evidence="5">
    <location>
        <begin position="157"/>
        <end position="173"/>
    </location>
</feature>
<protein>
    <submittedName>
        <fullName evidence="7">TonB family protein</fullName>
    </submittedName>
</protein>
<gene>
    <name evidence="7" type="ORF">JHX87_13645</name>
</gene>
<keyword evidence="4 6" id="KW-0472">Membrane</keyword>
<sequence>MRKWGDIFGEWALWAGAIVVILALHYGVGIWAERWAAANPPAGLPKAIYIQMAPPESFASPEPVPAEQPQAEPEPAPEAEPEAEAEPVDDPIEVPEPKQLEPIEDFSSLIPQVDTPSALALTSSVAPDRRPERRKKQTRPDPEPRQERRSEAEPRRQTQQSSQRSAPSRSAPQGIPGPSAQQVQRITVTWRDLVGPCIARQVKRVKARSGEGLTISVSITIARSGRVQGVRLGGSTGNARTDQAISRAAGRARCPAAPRGFPRANQTFTLPILIN</sequence>
<dbReference type="Pfam" id="PF13103">
    <property type="entry name" value="TonB_2"/>
    <property type="match status" value="1"/>
</dbReference>
<reference evidence="7 8" key="1">
    <citation type="submission" date="2021-01" db="EMBL/GenBank/DDBJ databases">
        <title>Biogeographic distribution of Paracoccus.</title>
        <authorList>
            <person name="Hollensteiner J."/>
            <person name="Leineberger J."/>
            <person name="Brinkhoff T."/>
            <person name="Daniel R."/>
        </authorList>
    </citation>
    <scope>NUCLEOTIDE SEQUENCE [LARGE SCALE GENOMIC DNA]</scope>
    <source>
        <strain evidence="7 8">KCTC 22803</strain>
    </source>
</reference>
<evidence type="ECO:0000256" key="5">
    <source>
        <dbReference type="SAM" id="MobiDB-lite"/>
    </source>
</evidence>
<evidence type="ECO:0000256" key="6">
    <source>
        <dbReference type="SAM" id="Phobius"/>
    </source>
</evidence>
<dbReference type="Gene3D" id="3.30.1150.10">
    <property type="match status" value="1"/>
</dbReference>
<evidence type="ECO:0000256" key="1">
    <source>
        <dbReference type="ARBA" id="ARBA00004167"/>
    </source>
</evidence>
<keyword evidence="3 6" id="KW-1133">Transmembrane helix</keyword>
<feature type="region of interest" description="Disordered" evidence="5">
    <location>
        <begin position="58"/>
        <end position="95"/>
    </location>
</feature>
<feature type="region of interest" description="Disordered" evidence="5">
    <location>
        <begin position="116"/>
        <end position="182"/>
    </location>
</feature>
<dbReference type="EMBL" id="CP067136">
    <property type="protein sequence ID" value="WCR06521.1"/>
    <property type="molecule type" value="Genomic_DNA"/>
</dbReference>